<accession>A0A4U8UJ02</accession>
<evidence type="ECO:0000313" key="4">
    <source>
        <dbReference type="Proteomes" id="UP000298663"/>
    </source>
</evidence>
<keyword evidence="4" id="KW-1185">Reference proteome</keyword>
<comment type="caution">
    <text evidence="3">The sequence shown here is derived from an EMBL/GenBank/DDBJ whole genome shotgun (WGS) entry which is preliminary data.</text>
</comment>
<name>A0A4U8UJ02_STECR</name>
<dbReference type="InterPro" id="IPR055510">
    <property type="entry name" value="DUF7083"/>
</dbReference>
<feature type="domain" description="DUF7083" evidence="2">
    <location>
        <begin position="42"/>
        <end position="128"/>
    </location>
</feature>
<dbReference type="STRING" id="34508.A0A4U8UJ02"/>
<sequence length="322" mass="35801">MEALLALLVKQQADAQTQIKQLAEALQQQTFGPSAASAAANVDSLAAQLDTFDYDEDAGVTFTAWHDRHRRVFDKDAAALKDPEKVSLLLRKLSSATYHRYAKLLRPRKPEDQTFEETVAELNKVFGERTSLFAKRYRCFQLRRRPGQPMEDFFADVNSCVEDAEVANFTPDQVKCCAPSPASFNAKMSQQEDSCCRRWRRNPKPSSSISWKSTAAGPSSKTTTTSSAKRRTSSASTRSTLRTRVARIPRTTLVLEAKEKKKRCVGIVTGRTIPLGVRRRSPSAPSAGRKATGNASARRPTSTRLVSTTSPSEDHPWRPPLR</sequence>
<dbReference type="AlphaFoldDB" id="A0A4U8UJ02"/>
<gene>
    <name evidence="3" type="ORF">L596_000029</name>
</gene>
<evidence type="ECO:0000256" key="1">
    <source>
        <dbReference type="SAM" id="MobiDB-lite"/>
    </source>
</evidence>
<reference evidence="3 4" key="2">
    <citation type="journal article" date="2019" name="G3 (Bethesda)">
        <title>Hybrid Assembly of the Genome of the Entomopathogenic Nematode Steinernema carpocapsae Identifies the X-Chromosome.</title>
        <authorList>
            <person name="Serra L."/>
            <person name="Macchietto M."/>
            <person name="Macias-Munoz A."/>
            <person name="McGill C.J."/>
            <person name="Rodriguez I.M."/>
            <person name="Rodriguez B."/>
            <person name="Murad R."/>
            <person name="Mortazavi A."/>
        </authorList>
    </citation>
    <scope>NUCLEOTIDE SEQUENCE [LARGE SCALE GENOMIC DNA]</scope>
    <source>
        <strain evidence="3 4">ALL</strain>
    </source>
</reference>
<evidence type="ECO:0000259" key="2">
    <source>
        <dbReference type="Pfam" id="PF23309"/>
    </source>
</evidence>
<feature type="compositionally biased region" description="Basic and acidic residues" evidence="1">
    <location>
        <begin position="312"/>
        <end position="322"/>
    </location>
</feature>
<reference evidence="3 4" key="1">
    <citation type="journal article" date="2015" name="Genome Biol.">
        <title>Comparative genomics of Steinernema reveals deeply conserved gene regulatory networks.</title>
        <authorList>
            <person name="Dillman A.R."/>
            <person name="Macchietto M."/>
            <person name="Porter C.F."/>
            <person name="Rogers A."/>
            <person name="Williams B."/>
            <person name="Antoshechkin I."/>
            <person name="Lee M.M."/>
            <person name="Goodwin Z."/>
            <person name="Lu X."/>
            <person name="Lewis E.E."/>
            <person name="Goodrich-Blair H."/>
            <person name="Stock S.P."/>
            <person name="Adams B.J."/>
            <person name="Sternberg P.W."/>
            <person name="Mortazavi A."/>
        </authorList>
    </citation>
    <scope>NUCLEOTIDE SEQUENCE [LARGE SCALE GENOMIC DNA]</scope>
    <source>
        <strain evidence="3 4">ALL</strain>
    </source>
</reference>
<protein>
    <recommendedName>
        <fullName evidence="2">DUF7083 domain-containing protein</fullName>
    </recommendedName>
</protein>
<dbReference type="EMBL" id="AZBU02000001">
    <property type="protein sequence ID" value="TMS32147.1"/>
    <property type="molecule type" value="Genomic_DNA"/>
</dbReference>
<proteinExistence type="predicted"/>
<dbReference type="EMBL" id="CM016762">
    <property type="protein sequence ID" value="TMS32147.1"/>
    <property type="molecule type" value="Genomic_DNA"/>
</dbReference>
<feature type="region of interest" description="Disordered" evidence="1">
    <location>
        <begin position="195"/>
        <end position="245"/>
    </location>
</feature>
<feature type="compositionally biased region" description="Low complexity" evidence="1">
    <location>
        <begin position="212"/>
        <end position="243"/>
    </location>
</feature>
<dbReference type="Pfam" id="PF23309">
    <property type="entry name" value="DUF7083"/>
    <property type="match status" value="1"/>
</dbReference>
<feature type="compositionally biased region" description="Polar residues" evidence="1">
    <location>
        <begin position="293"/>
        <end position="311"/>
    </location>
</feature>
<dbReference type="OrthoDB" id="5841934at2759"/>
<feature type="region of interest" description="Disordered" evidence="1">
    <location>
        <begin position="276"/>
        <end position="322"/>
    </location>
</feature>
<organism evidence="3 4">
    <name type="scientific">Steinernema carpocapsae</name>
    <name type="common">Entomopathogenic nematode</name>
    <dbReference type="NCBI Taxonomy" id="34508"/>
    <lineage>
        <taxon>Eukaryota</taxon>
        <taxon>Metazoa</taxon>
        <taxon>Ecdysozoa</taxon>
        <taxon>Nematoda</taxon>
        <taxon>Chromadorea</taxon>
        <taxon>Rhabditida</taxon>
        <taxon>Tylenchina</taxon>
        <taxon>Panagrolaimomorpha</taxon>
        <taxon>Strongyloidoidea</taxon>
        <taxon>Steinernematidae</taxon>
        <taxon>Steinernema</taxon>
    </lineage>
</organism>
<dbReference type="Proteomes" id="UP000298663">
    <property type="component" value="Chromosome X"/>
</dbReference>
<evidence type="ECO:0000313" key="3">
    <source>
        <dbReference type="EMBL" id="TMS32147.1"/>
    </source>
</evidence>